<keyword evidence="4" id="KW-1185">Reference proteome</keyword>
<feature type="region of interest" description="Disordered" evidence="2">
    <location>
        <begin position="1"/>
        <end position="60"/>
    </location>
</feature>
<dbReference type="InterPro" id="IPR027417">
    <property type="entry name" value="P-loop_NTPase"/>
</dbReference>
<name>A0ABR4M0E4_9EURO</name>
<gene>
    <name evidence="3" type="ORF">BJX67DRAFT_378251</name>
</gene>
<evidence type="ECO:0008006" key="5">
    <source>
        <dbReference type="Google" id="ProtNLM"/>
    </source>
</evidence>
<feature type="region of interest" description="Disordered" evidence="2">
    <location>
        <begin position="693"/>
        <end position="713"/>
    </location>
</feature>
<reference evidence="3 4" key="1">
    <citation type="submission" date="2024-07" db="EMBL/GenBank/DDBJ databases">
        <title>Section-level genome sequencing and comparative genomics of Aspergillus sections Usti and Cavernicolus.</title>
        <authorList>
            <consortium name="Lawrence Berkeley National Laboratory"/>
            <person name="Nybo J.L."/>
            <person name="Vesth T.C."/>
            <person name="Theobald S."/>
            <person name="Frisvad J.C."/>
            <person name="Larsen T.O."/>
            <person name="Kjaerboelling I."/>
            <person name="Rothschild-Mancinelli K."/>
            <person name="Lyhne E.K."/>
            <person name="Kogle M.E."/>
            <person name="Barry K."/>
            <person name="Clum A."/>
            <person name="Na H."/>
            <person name="Ledsgaard L."/>
            <person name="Lin J."/>
            <person name="Lipzen A."/>
            <person name="Kuo A."/>
            <person name="Riley R."/>
            <person name="Mondo S."/>
            <person name="Labutti K."/>
            <person name="Haridas S."/>
            <person name="Pangalinan J."/>
            <person name="Salamov A.A."/>
            <person name="Simmons B.A."/>
            <person name="Magnuson J.K."/>
            <person name="Chen J."/>
            <person name="Drula E."/>
            <person name="Henrissat B."/>
            <person name="Wiebenga A."/>
            <person name="Lubbers R.J."/>
            <person name="Gomes A.C."/>
            <person name="Macurrencykelacurrency M.R."/>
            <person name="Stajich J."/>
            <person name="Grigoriev I.V."/>
            <person name="Mortensen U.H."/>
            <person name="De Vries R.P."/>
            <person name="Baker S.E."/>
            <person name="Andersen M.R."/>
        </authorList>
    </citation>
    <scope>NUCLEOTIDE SEQUENCE [LARGE SCALE GENOMIC DNA]</scope>
    <source>
        <strain evidence="3 4">CBS 449.75</strain>
    </source>
</reference>
<dbReference type="RefSeq" id="XP_070889244.1">
    <property type="nucleotide sequence ID" value="XM_071032312.1"/>
</dbReference>
<organism evidence="3 4">
    <name type="scientific">Aspergillus lucknowensis</name>
    <dbReference type="NCBI Taxonomy" id="176173"/>
    <lineage>
        <taxon>Eukaryota</taxon>
        <taxon>Fungi</taxon>
        <taxon>Dikarya</taxon>
        <taxon>Ascomycota</taxon>
        <taxon>Pezizomycotina</taxon>
        <taxon>Eurotiomycetes</taxon>
        <taxon>Eurotiomycetidae</taxon>
        <taxon>Eurotiales</taxon>
        <taxon>Aspergillaceae</taxon>
        <taxon>Aspergillus</taxon>
        <taxon>Aspergillus subgen. Nidulantes</taxon>
    </lineage>
</organism>
<feature type="compositionally biased region" description="Basic and acidic residues" evidence="2">
    <location>
        <begin position="1"/>
        <end position="12"/>
    </location>
</feature>
<evidence type="ECO:0000256" key="2">
    <source>
        <dbReference type="SAM" id="MobiDB-lite"/>
    </source>
</evidence>
<keyword evidence="1" id="KW-0175">Coiled coil</keyword>
<accession>A0ABR4M0E4</accession>
<dbReference type="SUPFAM" id="SSF52540">
    <property type="entry name" value="P-loop containing nucleoside triphosphate hydrolases"/>
    <property type="match status" value="1"/>
</dbReference>
<evidence type="ECO:0000313" key="3">
    <source>
        <dbReference type="EMBL" id="KAL2870265.1"/>
    </source>
</evidence>
<sequence length="820" mass="91638">MSEREDIIRGGETEYPPEEGPSSEWPSVISPTTNHDNDSSNITPNLVSLNEGTTNTESVRSGSLDFNLDLDDDDALDEELESPTFDLEPFIEEFQIADQFQNTLPVPTYNPLDLNTKPSEVKRRLIPLKPSQSDTAKDVRGTQRKNGHIFINEHNCLPKDWAHAPTGIGLRFRIQGGCASRRIIIQLLVHQDSKLVFTPSFEIHPCHVKDFSMKDRSINEAVESKIKQKRKDDFVQQESYVIFAIGLHSGGVGFGLDYNAKFLTMADRQLLWYLRRLSVNYPENDSTPQRIIFRINARWIDYEETESNSNVRRKIEARDRLYAQIEEFEKDAAAQKQIFSPYRSQQDVPVTQWGQFVPRQTVAEESPGLVAFRARASFSSLHEYQITLAYASHLEWEREREIADFVSAQWHGVAFILVNKSTVLALLKLNMPKPSENGKDAFNIEHWAPREGNTACISFRPPNKLSIGNIKCYGICTANVFDLPYPSGTLFHIVAQNVDFYAQFAVGVGKNLKFLPARLFLDVPISGAKRQVDAINRLCKPEPQLARFSTLLLNRNYQQKRKRYNDPLDSLEISDEVIKNAINVVTSVEGITWSSSQLLCLQKHVRNFPNDLLIIQGYPGTGKTLTLIGLASIYRSLGLHVIMTAPTHFAADAICEGIQKWERLSGTELKPLRVYRPLSESGAFRNYGKSFTNLEGDTVSQDEGESLSGGKDETILPTTAEESTASVVEFPSNSTTIIPESKPEISPPAASEEGTTPIVKSPSNGVAIVLENKPESTPTTVSGEGTVAPMIEPPSGNALVDPEIAPKDPPISRFRCMIKA</sequence>
<dbReference type="Proteomes" id="UP001610432">
    <property type="component" value="Unassembled WGS sequence"/>
</dbReference>
<dbReference type="EMBL" id="JBFXLQ010000006">
    <property type="protein sequence ID" value="KAL2870265.1"/>
    <property type="molecule type" value="Genomic_DNA"/>
</dbReference>
<feature type="compositionally biased region" description="Polar residues" evidence="2">
    <location>
        <begin position="29"/>
        <end position="60"/>
    </location>
</feature>
<dbReference type="Gene3D" id="3.40.50.300">
    <property type="entry name" value="P-loop containing nucleotide triphosphate hydrolases"/>
    <property type="match status" value="1"/>
</dbReference>
<proteinExistence type="predicted"/>
<evidence type="ECO:0000256" key="1">
    <source>
        <dbReference type="SAM" id="Coils"/>
    </source>
</evidence>
<protein>
    <recommendedName>
        <fullName evidence="5">DNA2/NAM7 helicase helicase domain-containing protein</fullName>
    </recommendedName>
</protein>
<evidence type="ECO:0000313" key="4">
    <source>
        <dbReference type="Proteomes" id="UP001610432"/>
    </source>
</evidence>
<dbReference type="GeneID" id="98147384"/>
<comment type="caution">
    <text evidence="3">The sequence shown here is derived from an EMBL/GenBank/DDBJ whole genome shotgun (WGS) entry which is preliminary data.</text>
</comment>
<feature type="region of interest" description="Disordered" evidence="2">
    <location>
        <begin position="775"/>
        <end position="811"/>
    </location>
</feature>
<dbReference type="Pfam" id="PF13604">
    <property type="entry name" value="AAA_30"/>
    <property type="match status" value="1"/>
</dbReference>
<feature type="region of interest" description="Disordered" evidence="2">
    <location>
        <begin position="735"/>
        <end position="761"/>
    </location>
</feature>
<feature type="coiled-coil region" evidence="1">
    <location>
        <begin position="311"/>
        <end position="338"/>
    </location>
</feature>